<dbReference type="RefSeq" id="XP_016659910.1">
    <property type="nucleotide sequence ID" value="XM_016804421.1"/>
</dbReference>
<dbReference type="GeneID" id="107883762"/>
<evidence type="ECO:0000256" key="1">
    <source>
        <dbReference type="SAM" id="Coils"/>
    </source>
</evidence>
<accession>A0A8R2D4P7</accession>
<name>A0A8R2D4P7_ACYPI</name>
<dbReference type="AlphaFoldDB" id="A0A8R2D4P7"/>
<dbReference type="OrthoDB" id="6593676at2759"/>
<feature type="coiled-coil region" evidence="1">
    <location>
        <begin position="57"/>
        <end position="91"/>
    </location>
</feature>
<evidence type="ECO:0000313" key="3">
    <source>
        <dbReference type="Proteomes" id="UP000007819"/>
    </source>
</evidence>
<evidence type="ECO:0000313" key="2">
    <source>
        <dbReference type="EnsemblMetazoa" id="XP_016659910.1"/>
    </source>
</evidence>
<sequence>MSTSTNETLDTNEALKQILETVNELKSTQNKIITSINSCRESNKTQEKKYVIIESKLDTLSNQLAEVISENKTLKAKIEQIEGKITTLETAASPGTNVESVYSEFMDRQSRARNIIFFNIQEFNSLPDQLTDTLTVDEILKSIDLQINPVSVRRLGKQSNKPRPLLTTLPNSSDVFEVLKVKRKLLSTANYKDIRIASDRTTQQRQYFTKIVSQLKQRSDGGEDNLFIRYINNVPTISKNL</sequence>
<reference evidence="3" key="1">
    <citation type="submission" date="2010-06" db="EMBL/GenBank/DDBJ databases">
        <authorList>
            <person name="Jiang H."/>
            <person name="Abraham K."/>
            <person name="Ali S."/>
            <person name="Alsbrooks S.L."/>
            <person name="Anim B.N."/>
            <person name="Anosike U.S."/>
            <person name="Attaway T."/>
            <person name="Bandaranaike D.P."/>
            <person name="Battles P.K."/>
            <person name="Bell S.N."/>
            <person name="Bell A.V."/>
            <person name="Beltran B."/>
            <person name="Bickham C."/>
            <person name="Bustamante Y."/>
            <person name="Caleb T."/>
            <person name="Canada A."/>
            <person name="Cardenas V."/>
            <person name="Carter K."/>
            <person name="Chacko J."/>
            <person name="Chandrabose M.N."/>
            <person name="Chavez D."/>
            <person name="Chavez A."/>
            <person name="Chen L."/>
            <person name="Chu H.-S."/>
            <person name="Claassen K.J."/>
            <person name="Cockrell R."/>
            <person name="Collins M."/>
            <person name="Cooper J.A."/>
            <person name="Cree A."/>
            <person name="Curry S.M."/>
            <person name="Da Y."/>
            <person name="Dao M.D."/>
            <person name="Das B."/>
            <person name="Davila M.-L."/>
            <person name="Davy-Carroll L."/>
            <person name="Denson S."/>
            <person name="Dinh H."/>
            <person name="Ebong V.E."/>
            <person name="Edwards J.R."/>
            <person name="Egan A."/>
            <person name="El-Daye J."/>
            <person name="Escobedo L."/>
            <person name="Fernandez S."/>
            <person name="Fernando P.R."/>
            <person name="Flagg N."/>
            <person name="Forbes L.D."/>
            <person name="Fowler R.G."/>
            <person name="Fu Q."/>
            <person name="Gabisi R.A."/>
            <person name="Ganer J."/>
            <person name="Garbino Pronczuk A."/>
            <person name="Garcia R.M."/>
            <person name="Garner T."/>
            <person name="Garrett T.E."/>
            <person name="Gonzalez D.A."/>
            <person name="Hamid H."/>
            <person name="Hawkins E.S."/>
            <person name="Hirani K."/>
            <person name="Hogues M.E."/>
            <person name="Hollins B."/>
            <person name="Hsiao C.-H."/>
            <person name="Jabil R."/>
            <person name="James M.L."/>
            <person name="Jhangiani S.N."/>
            <person name="Johnson B."/>
            <person name="Johnson Q."/>
            <person name="Joshi V."/>
            <person name="Kalu J.B."/>
            <person name="Kam C."/>
            <person name="Kashfia A."/>
            <person name="Keebler J."/>
            <person name="Kisamo H."/>
            <person name="Kovar C.L."/>
            <person name="Lago L.A."/>
            <person name="Lai C.-Y."/>
            <person name="Laidlaw J."/>
            <person name="Lara F."/>
            <person name="Le T.-K."/>
            <person name="Lee S.L."/>
            <person name="Legall F.H."/>
            <person name="Lemon S.J."/>
            <person name="Lewis L.R."/>
            <person name="Li B."/>
            <person name="Liu Y."/>
            <person name="Liu Y.-S."/>
            <person name="Lopez J."/>
            <person name="Lozado R.J."/>
            <person name="Lu J."/>
            <person name="Madu R.C."/>
            <person name="Maheshwari M."/>
            <person name="Maheshwari R."/>
            <person name="Malloy K."/>
            <person name="Martinez E."/>
            <person name="Mathew T."/>
            <person name="Mercado I.C."/>
            <person name="Mercado C."/>
            <person name="Meyer B."/>
            <person name="Montgomery K."/>
            <person name="Morgan M.B."/>
            <person name="Munidasa M."/>
            <person name="Nazareth L.V."/>
            <person name="Nelson J."/>
            <person name="Ng B.M."/>
            <person name="Nguyen N.B."/>
            <person name="Nguyen P.Q."/>
            <person name="Nguyen T."/>
            <person name="Obregon M."/>
            <person name="Okwuonu G.O."/>
            <person name="Onwere C.G."/>
            <person name="Orozco G."/>
            <person name="Parra A."/>
            <person name="Patel S."/>
            <person name="Patil S."/>
            <person name="Perez A."/>
            <person name="Perez Y."/>
            <person name="Pham C."/>
            <person name="Primus E.L."/>
            <person name="Pu L.-L."/>
            <person name="Puazo M."/>
            <person name="Qin X."/>
            <person name="Quiroz J.B."/>
            <person name="Reese J."/>
            <person name="Richards S."/>
            <person name="Rives C.M."/>
            <person name="Robberts R."/>
            <person name="Ruiz S.J."/>
            <person name="Ruiz M.J."/>
            <person name="Santibanez J."/>
            <person name="Schneider B.W."/>
            <person name="Sisson I."/>
            <person name="Smith M."/>
            <person name="Sodergren E."/>
            <person name="Song X.-Z."/>
            <person name="Song B.B."/>
            <person name="Summersgill H."/>
            <person name="Thelus R."/>
            <person name="Thornton R.D."/>
            <person name="Trejos Z.Y."/>
            <person name="Usmani K."/>
            <person name="Vattathil S."/>
            <person name="Villasana D."/>
            <person name="Walker D.L."/>
            <person name="Wang S."/>
            <person name="Wang K."/>
            <person name="White C.S."/>
            <person name="Williams A.C."/>
            <person name="Williamson J."/>
            <person name="Wilson K."/>
            <person name="Woghiren I.O."/>
            <person name="Woodworth J.R."/>
            <person name="Worley K.C."/>
            <person name="Wright R.A."/>
            <person name="Wu W."/>
            <person name="Young L."/>
            <person name="Zhang L."/>
            <person name="Zhang J."/>
            <person name="Zhu Y."/>
            <person name="Muzny D.M."/>
            <person name="Weinstock G."/>
            <person name="Gibbs R.A."/>
        </authorList>
    </citation>
    <scope>NUCLEOTIDE SEQUENCE [LARGE SCALE GENOMIC DNA]</scope>
    <source>
        <strain evidence="3">LSR1</strain>
    </source>
</reference>
<dbReference type="Proteomes" id="UP000007819">
    <property type="component" value="Chromosome X"/>
</dbReference>
<organism evidence="2 3">
    <name type="scientific">Acyrthosiphon pisum</name>
    <name type="common">Pea aphid</name>
    <dbReference type="NCBI Taxonomy" id="7029"/>
    <lineage>
        <taxon>Eukaryota</taxon>
        <taxon>Metazoa</taxon>
        <taxon>Ecdysozoa</taxon>
        <taxon>Arthropoda</taxon>
        <taxon>Hexapoda</taxon>
        <taxon>Insecta</taxon>
        <taxon>Pterygota</taxon>
        <taxon>Neoptera</taxon>
        <taxon>Paraneoptera</taxon>
        <taxon>Hemiptera</taxon>
        <taxon>Sternorrhyncha</taxon>
        <taxon>Aphidomorpha</taxon>
        <taxon>Aphidoidea</taxon>
        <taxon>Aphididae</taxon>
        <taxon>Macrosiphini</taxon>
        <taxon>Acyrthosiphon</taxon>
    </lineage>
</organism>
<proteinExistence type="predicted"/>
<keyword evidence="3" id="KW-1185">Reference proteome</keyword>
<keyword evidence="1" id="KW-0175">Coiled coil</keyword>
<reference evidence="2" key="2">
    <citation type="submission" date="2022-06" db="UniProtKB">
        <authorList>
            <consortium name="EnsemblMetazoa"/>
        </authorList>
    </citation>
    <scope>IDENTIFICATION</scope>
</reference>
<protein>
    <submittedName>
        <fullName evidence="2">Uncharacterized protein</fullName>
    </submittedName>
</protein>
<dbReference type="KEGG" id="api:107883762"/>
<dbReference type="EnsemblMetazoa" id="XM_016804421.1">
    <property type="protein sequence ID" value="XP_016659910.1"/>
    <property type="gene ID" value="LOC107883762"/>
</dbReference>